<feature type="transmembrane region" description="Helical" evidence="1">
    <location>
        <begin position="6"/>
        <end position="22"/>
    </location>
</feature>
<accession>A0A4Q1RGK6</accession>
<dbReference type="OrthoDB" id="2690199at2"/>
<sequence>MSYTIYPDVLFVTNLVMDFLLLRLVKKLCRGKAGVFASLGGAAFGAFGYCLLILLPVSFPVNTILAYVAINTIMVRFGCGLRTIKGLCGGVAGLYIAGFLMGGMMEVLKRFLGLDRMSEVLLAGTVCYLAYAAVFSLYTRWRKKGKIHCRVKLQMEEHRTEVDAFFDTGNGLYDSVLQRPVSIIRKETLEKLCDADTMEKLREFQMGKAESGQDVSFQRLHPHFLVFSSLGCSSGLLVAVTLDAMYLENEEVQKVIRHPVVAFSGEDSSYFGDCQMILHPNLIDS</sequence>
<dbReference type="GO" id="GO:0004190">
    <property type="term" value="F:aspartic-type endopeptidase activity"/>
    <property type="evidence" value="ECO:0007669"/>
    <property type="project" value="InterPro"/>
</dbReference>
<evidence type="ECO:0000256" key="1">
    <source>
        <dbReference type="SAM" id="Phobius"/>
    </source>
</evidence>
<dbReference type="InterPro" id="IPR005081">
    <property type="entry name" value="SpoIIGA"/>
</dbReference>
<feature type="transmembrane region" description="Helical" evidence="1">
    <location>
        <begin position="86"/>
        <end position="108"/>
    </location>
</feature>
<dbReference type="GO" id="GO:0030436">
    <property type="term" value="P:asexual sporulation"/>
    <property type="evidence" value="ECO:0007669"/>
    <property type="project" value="InterPro"/>
</dbReference>
<feature type="transmembrane region" description="Helical" evidence="1">
    <location>
        <begin position="61"/>
        <end position="79"/>
    </location>
</feature>
<dbReference type="EMBL" id="SDKC01000001">
    <property type="protein sequence ID" value="RXS74719.1"/>
    <property type="molecule type" value="Genomic_DNA"/>
</dbReference>
<evidence type="ECO:0008006" key="4">
    <source>
        <dbReference type="Google" id="ProtNLM"/>
    </source>
</evidence>
<protein>
    <recommendedName>
        <fullName evidence="4">Sigma-E processing peptidase SpoIIGA</fullName>
    </recommendedName>
</protein>
<gene>
    <name evidence="2" type="ORF">ETP43_05495</name>
</gene>
<feature type="transmembrane region" description="Helical" evidence="1">
    <location>
        <begin position="34"/>
        <end position="55"/>
    </location>
</feature>
<proteinExistence type="predicted"/>
<keyword evidence="1" id="KW-0472">Membrane</keyword>
<organism evidence="2 3">
    <name type="scientific">Blautia faecicola</name>
    <dbReference type="NCBI Taxonomy" id="2509240"/>
    <lineage>
        <taxon>Bacteria</taxon>
        <taxon>Bacillati</taxon>
        <taxon>Bacillota</taxon>
        <taxon>Clostridia</taxon>
        <taxon>Lachnospirales</taxon>
        <taxon>Lachnospiraceae</taxon>
        <taxon>Blautia</taxon>
    </lineage>
</organism>
<name>A0A4Q1RGK6_9FIRM</name>
<keyword evidence="3" id="KW-1185">Reference proteome</keyword>
<comment type="caution">
    <text evidence="2">The sequence shown here is derived from an EMBL/GenBank/DDBJ whole genome shotgun (WGS) entry which is preliminary data.</text>
</comment>
<feature type="transmembrane region" description="Helical" evidence="1">
    <location>
        <begin position="120"/>
        <end position="138"/>
    </location>
</feature>
<keyword evidence="1" id="KW-0812">Transmembrane</keyword>
<dbReference type="GO" id="GO:0006508">
    <property type="term" value="P:proteolysis"/>
    <property type="evidence" value="ECO:0007669"/>
    <property type="project" value="InterPro"/>
</dbReference>
<dbReference type="Pfam" id="PF03419">
    <property type="entry name" value="Peptidase_U4"/>
    <property type="match status" value="1"/>
</dbReference>
<dbReference type="AlphaFoldDB" id="A0A4Q1RGK6"/>
<reference evidence="2 3" key="1">
    <citation type="submission" date="2019-01" db="EMBL/GenBank/DDBJ databases">
        <title>Blautia sp. nov. KGMB01111 isolated human feces.</title>
        <authorList>
            <person name="Park J.-E."/>
            <person name="Kim J.-S."/>
            <person name="Park S.-H."/>
        </authorList>
    </citation>
    <scope>NUCLEOTIDE SEQUENCE [LARGE SCALE GENOMIC DNA]</scope>
    <source>
        <strain evidence="2 3">KGMB01111</strain>
    </source>
</reference>
<evidence type="ECO:0000313" key="3">
    <source>
        <dbReference type="Proteomes" id="UP000290106"/>
    </source>
</evidence>
<dbReference type="RefSeq" id="WP_129257318.1">
    <property type="nucleotide sequence ID" value="NZ_SDKC01000001.1"/>
</dbReference>
<dbReference type="Proteomes" id="UP000290106">
    <property type="component" value="Unassembled WGS sequence"/>
</dbReference>
<keyword evidence="1" id="KW-1133">Transmembrane helix</keyword>
<evidence type="ECO:0000313" key="2">
    <source>
        <dbReference type="EMBL" id="RXS74719.1"/>
    </source>
</evidence>